<evidence type="ECO:0000313" key="4">
    <source>
        <dbReference type="Proteomes" id="UP001189303"/>
    </source>
</evidence>
<reference evidence="2 4" key="2">
    <citation type="submission" date="2023-07" db="EMBL/GenBank/DDBJ databases">
        <authorList>
            <person name="Peeters C."/>
        </authorList>
    </citation>
    <scope>NUCLEOTIDE SEQUENCE [LARGE SCALE GENOMIC DNA]</scope>
    <source>
        <strain evidence="2 4">R-38712</strain>
    </source>
</reference>
<dbReference type="Pfam" id="PF15567">
    <property type="entry name" value="Imm35"/>
    <property type="match status" value="1"/>
</dbReference>
<dbReference type="AlphaFoldDB" id="A0A2P4REL1"/>
<accession>A0A2P4REL1</accession>
<name>A0A2P4REL1_RALPI</name>
<protein>
    <submittedName>
        <fullName evidence="3">YrhB family protein</fullName>
    </submittedName>
</protein>
<dbReference type="EMBL" id="QGBI01000024">
    <property type="protein sequence ID" value="MBX3892344.1"/>
    <property type="molecule type" value="Genomic_DNA"/>
</dbReference>
<organism evidence="3 5">
    <name type="scientific">Ralstonia pickettii</name>
    <name type="common">Burkholderia pickettii</name>
    <dbReference type="NCBI Taxonomy" id="329"/>
    <lineage>
        <taxon>Bacteria</taxon>
        <taxon>Pseudomonadati</taxon>
        <taxon>Pseudomonadota</taxon>
        <taxon>Betaproteobacteria</taxon>
        <taxon>Burkholderiales</taxon>
        <taxon>Burkholderiaceae</taxon>
        <taxon>Ralstonia</taxon>
    </lineage>
</organism>
<dbReference type="InterPro" id="IPR014719">
    <property type="entry name" value="Ribosomal_bL12_C/ClpS-like"/>
</dbReference>
<dbReference type="RefSeq" id="WP_012762975.1">
    <property type="nucleotide sequence ID" value="NZ_CATWFT010000019.1"/>
</dbReference>
<keyword evidence="4" id="KW-1185">Reference proteome</keyword>
<dbReference type="Proteomes" id="UP001189303">
    <property type="component" value="Unassembled WGS sequence"/>
</dbReference>
<dbReference type="Proteomes" id="UP001199322">
    <property type="component" value="Unassembled WGS sequence"/>
</dbReference>
<dbReference type="InterPro" id="IPR029082">
    <property type="entry name" value="Imm35"/>
</dbReference>
<evidence type="ECO:0000259" key="1">
    <source>
        <dbReference type="Pfam" id="PF15567"/>
    </source>
</evidence>
<sequence length="179" mass="19678">MELTTEQAKEIAQRAITEAGWDSNEAIVVDEYTQEFDVGWVFCYQSARFLRTGEFGFQLVGNAPFFVSRLDGYAAFISYLRPVVESIEAFRACGDANAYQVAQVRLTGWLPGAQKVEATRLIRKFAPLGLEEAKRAVDCCLASQNTVIETSDVASANCLVARLAEIGFLSAVVYRTAVA</sequence>
<dbReference type="Gene3D" id="3.30.1390.10">
    <property type="match status" value="1"/>
</dbReference>
<dbReference type="EMBL" id="CATWFT010000019">
    <property type="protein sequence ID" value="CAJ0730492.1"/>
    <property type="molecule type" value="Genomic_DNA"/>
</dbReference>
<feature type="domain" description="Immunity protein 35" evidence="1">
    <location>
        <begin position="7"/>
        <end position="75"/>
    </location>
</feature>
<reference evidence="3" key="1">
    <citation type="submission" date="2018-06" db="EMBL/GenBank/DDBJ databases">
        <authorList>
            <person name="O'Rourke A."/>
        </authorList>
    </citation>
    <scope>NUCLEOTIDE SEQUENCE</scope>
    <source>
        <strain evidence="3">132550021-3</strain>
    </source>
</reference>
<evidence type="ECO:0000313" key="3">
    <source>
        <dbReference type="EMBL" id="MBX3892344.1"/>
    </source>
</evidence>
<gene>
    <name evidence="3" type="ORF">DEE74_20975</name>
    <name evidence="2" type="ORF">R38712_04399</name>
</gene>
<evidence type="ECO:0000313" key="5">
    <source>
        <dbReference type="Proteomes" id="UP001199322"/>
    </source>
</evidence>
<comment type="caution">
    <text evidence="3">The sequence shown here is derived from an EMBL/GenBank/DDBJ whole genome shotgun (WGS) entry which is preliminary data.</text>
</comment>
<evidence type="ECO:0000313" key="2">
    <source>
        <dbReference type="EMBL" id="CAJ0730492.1"/>
    </source>
</evidence>
<proteinExistence type="predicted"/>